<dbReference type="InterPro" id="IPR005097">
    <property type="entry name" value="Sacchrp_dh_NADP-bd"/>
</dbReference>
<dbReference type="RefSeq" id="WP_135337648.1">
    <property type="nucleotide sequence ID" value="NZ_JBHLTX010000025.1"/>
</dbReference>
<keyword evidence="2" id="KW-0472">Membrane</keyword>
<name>A0A4Z0HHM3_9ACTN</name>
<dbReference type="Pfam" id="PF03435">
    <property type="entry name" value="Sacchrp_dh_NADP"/>
    <property type="match status" value="1"/>
</dbReference>
<dbReference type="EMBL" id="SRID01000024">
    <property type="protein sequence ID" value="TGB16754.1"/>
    <property type="molecule type" value="Genomic_DNA"/>
</dbReference>
<dbReference type="GO" id="GO:0005886">
    <property type="term" value="C:plasma membrane"/>
    <property type="evidence" value="ECO:0007669"/>
    <property type="project" value="TreeGrafter"/>
</dbReference>
<reference evidence="4 5" key="1">
    <citation type="submission" date="2019-03" db="EMBL/GenBank/DDBJ databases">
        <authorList>
            <person name="Gonzalez-Pimentel J.L."/>
        </authorList>
    </citation>
    <scope>NUCLEOTIDE SEQUENCE [LARGE SCALE GENOMIC DNA]</scope>
    <source>
        <strain evidence="4 5">JCM 31289</strain>
    </source>
</reference>
<keyword evidence="5" id="KW-1185">Reference proteome</keyword>
<evidence type="ECO:0000313" key="4">
    <source>
        <dbReference type="EMBL" id="TGB16754.1"/>
    </source>
</evidence>
<organism evidence="4 5">
    <name type="scientific">Streptomyces palmae</name>
    <dbReference type="NCBI Taxonomy" id="1701085"/>
    <lineage>
        <taxon>Bacteria</taxon>
        <taxon>Bacillati</taxon>
        <taxon>Actinomycetota</taxon>
        <taxon>Actinomycetes</taxon>
        <taxon>Kitasatosporales</taxon>
        <taxon>Streptomycetaceae</taxon>
        <taxon>Streptomyces</taxon>
    </lineage>
</organism>
<feature type="domain" description="Saccharopine dehydrogenase NADP binding" evidence="3">
    <location>
        <begin position="14"/>
        <end position="142"/>
    </location>
</feature>
<feature type="region of interest" description="Disordered" evidence="1">
    <location>
        <begin position="206"/>
        <end position="227"/>
    </location>
</feature>
<dbReference type="SUPFAM" id="SSF51735">
    <property type="entry name" value="NAD(P)-binding Rossmann-fold domains"/>
    <property type="match status" value="1"/>
</dbReference>
<evidence type="ECO:0000259" key="3">
    <source>
        <dbReference type="Pfam" id="PF03435"/>
    </source>
</evidence>
<protein>
    <submittedName>
        <fullName evidence="4">Saccharopine dehydrogenase</fullName>
    </submittedName>
</protein>
<dbReference type="InterPro" id="IPR051276">
    <property type="entry name" value="Saccharopine_DH-like_oxidrdct"/>
</dbReference>
<dbReference type="AlphaFoldDB" id="A0A4Z0HHM3"/>
<evidence type="ECO:0000256" key="2">
    <source>
        <dbReference type="SAM" id="Phobius"/>
    </source>
</evidence>
<keyword evidence="2" id="KW-0812">Transmembrane</keyword>
<dbReference type="OrthoDB" id="4369409at2"/>
<sequence length="397" mass="43277">MRRRESRGQRTYDVVLFGATGFVGELTAGYLAEHAPAELRWALAGRDREKLRRLRERLAEHHPGLGELPLLHADVTDPASLRAVAADSHVVATTVGPYLSYGEPLVAACAEAGTDYADLTGEPEFVDLMYLRHHALARATGARIVHACGFDSIPYDLGVHYTVRRLPEGVPLRVRGFVRTNGTVSGGTFASTLTALSRPASMARTARARRRAEPWPTERTVRSGPGRLHRRRDLGAWAVPMPTLDPQIVLRSAAALDRYGPDFDYRHHLLVRRLPVVAGGAAGLGALFALAQLPWTRQWLSDRRKPGEGPDAARRDRSRFAVRFIGEGGGRRVVTEVSGGDPGYDETAKMLAESALSLAFDDLPDTAGQVTTAAAMGEALTDRLHRAGITFRTLTED</sequence>
<comment type="caution">
    <text evidence="4">The sequence shown here is derived from an EMBL/GenBank/DDBJ whole genome shotgun (WGS) entry which is preliminary data.</text>
</comment>
<proteinExistence type="predicted"/>
<dbReference type="GO" id="GO:0009247">
    <property type="term" value="P:glycolipid biosynthetic process"/>
    <property type="evidence" value="ECO:0007669"/>
    <property type="project" value="TreeGrafter"/>
</dbReference>
<dbReference type="Proteomes" id="UP000297948">
    <property type="component" value="Unassembled WGS sequence"/>
</dbReference>
<evidence type="ECO:0000256" key="1">
    <source>
        <dbReference type="SAM" id="MobiDB-lite"/>
    </source>
</evidence>
<dbReference type="PANTHER" id="PTHR12286">
    <property type="entry name" value="SACCHAROPINE DEHYDROGENASE-LIKE OXIDOREDUCTASE"/>
    <property type="match status" value="1"/>
</dbReference>
<gene>
    <name evidence="4" type="ORF">E4099_04690</name>
</gene>
<accession>A0A4Z0HHM3</accession>
<dbReference type="PANTHER" id="PTHR12286:SF5">
    <property type="entry name" value="SACCHAROPINE DEHYDROGENASE-LIKE OXIDOREDUCTASE"/>
    <property type="match status" value="1"/>
</dbReference>
<keyword evidence="2" id="KW-1133">Transmembrane helix</keyword>
<dbReference type="InterPro" id="IPR036291">
    <property type="entry name" value="NAD(P)-bd_dom_sf"/>
</dbReference>
<feature type="transmembrane region" description="Helical" evidence="2">
    <location>
        <begin position="274"/>
        <end position="295"/>
    </location>
</feature>
<evidence type="ECO:0000313" key="5">
    <source>
        <dbReference type="Proteomes" id="UP000297948"/>
    </source>
</evidence>
<dbReference type="Gene3D" id="3.40.50.720">
    <property type="entry name" value="NAD(P)-binding Rossmann-like Domain"/>
    <property type="match status" value="1"/>
</dbReference>